<dbReference type="CDD" id="cd23814">
    <property type="entry name" value="UEV_AKTIP"/>
    <property type="match status" value="1"/>
</dbReference>
<organism evidence="4 5">
    <name type="scientific">Tetrapyrgos nigripes</name>
    <dbReference type="NCBI Taxonomy" id="182062"/>
    <lineage>
        <taxon>Eukaryota</taxon>
        <taxon>Fungi</taxon>
        <taxon>Dikarya</taxon>
        <taxon>Basidiomycota</taxon>
        <taxon>Agaricomycotina</taxon>
        <taxon>Agaricomycetes</taxon>
        <taxon>Agaricomycetidae</taxon>
        <taxon>Agaricales</taxon>
        <taxon>Marasmiineae</taxon>
        <taxon>Marasmiaceae</taxon>
        <taxon>Tetrapyrgos</taxon>
    </lineage>
</organism>
<dbReference type="PROSITE" id="PS50127">
    <property type="entry name" value="UBC_2"/>
    <property type="match status" value="1"/>
</dbReference>
<feature type="compositionally biased region" description="Basic and acidic residues" evidence="2">
    <location>
        <begin position="240"/>
        <end position="249"/>
    </location>
</feature>
<feature type="domain" description="UBC core" evidence="3">
    <location>
        <begin position="40"/>
        <end position="192"/>
    </location>
</feature>
<accession>A0A8H5LUL6</accession>
<evidence type="ECO:0000313" key="5">
    <source>
        <dbReference type="Proteomes" id="UP000559256"/>
    </source>
</evidence>
<proteinExistence type="predicted"/>
<evidence type="ECO:0000259" key="3">
    <source>
        <dbReference type="PROSITE" id="PS50127"/>
    </source>
</evidence>
<feature type="region of interest" description="Disordered" evidence="2">
    <location>
        <begin position="190"/>
        <end position="249"/>
    </location>
</feature>
<gene>
    <name evidence="4" type="ORF">D9758_001060</name>
</gene>
<dbReference type="OrthoDB" id="5596422at2759"/>
<dbReference type="SUPFAM" id="SSF54495">
    <property type="entry name" value="UBC-like"/>
    <property type="match status" value="1"/>
</dbReference>
<dbReference type="InterPro" id="IPR016135">
    <property type="entry name" value="UBQ-conjugating_enzyme/RWD"/>
</dbReference>
<keyword evidence="1" id="KW-0833">Ubl conjugation pathway</keyword>
<dbReference type="AlphaFoldDB" id="A0A8H5LUL6"/>
<protein>
    <recommendedName>
        <fullName evidence="3">UBC core domain-containing protein</fullName>
    </recommendedName>
</protein>
<dbReference type="InterPro" id="IPR050113">
    <property type="entry name" value="Ub_conjugating_enzyme"/>
</dbReference>
<dbReference type="SMART" id="SM00212">
    <property type="entry name" value="UBCc"/>
    <property type="match status" value="1"/>
</dbReference>
<evidence type="ECO:0000256" key="1">
    <source>
        <dbReference type="ARBA" id="ARBA00022786"/>
    </source>
</evidence>
<evidence type="ECO:0000313" key="4">
    <source>
        <dbReference type="EMBL" id="KAF5370103.1"/>
    </source>
</evidence>
<dbReference type="Pfam" id="PF00179">
    <property type="entry name" value="UQ_con"/>
    <property type="match status" value="1"/>
</dbReference>
<dbReference type="Gene3D" id="3.10.110.10">
    <property type="entry name" value="Ubiquitin Conjugating Enzyme"/>
    <property type="match status" value="1"/>
</dbReference>
<sequence>MFSPLGPPSLPRSKSLFGSKTVHQRSTSSSQTLDSAASQKTRAAISFEYASLRHKSHCPLGIYVIPSTESLLMWDGVLFIHQGYYADSVLKFRLTFPQNYPDRPPVVQFINDVFHPLVSAQGVFNLAPQIRVWRPNQHHVFDVLHFVKAAFKRDVLDKIEESDCYNKEAYRYHDSTASFASLATQTSSLSQTPSTLYDKDQPPMPNKPSHSLRFSKLKSQTLQEERARYGLQTWEAETTTGKKEQSELA</sequence>
<reference evidence="4 5" key="1">
    <citation type="journal article" date="2020" name="ISME J.">
        <title>Uncovering the hidden diversity of litter-decomposition mechanisms in mushroom-forming fungi.</title>
        <authorList>
            <person name="Floudas D."/>
            <person name="Bentzer J."/>
            <person name="Ahren D."/>
            <person name="Johansson T."/>
            <person name="Persson P."/>
            <person name="Tunlid A."/>
        </authorList>
    </citation>
    <scope>NUCLEOTIDE SEQUENCE [LARGE SCALE GENOMIC DNA]</scope>
    <source>
        <strain evidence="4 5">CBS 291.85</strain>
    </source>
</reference>
<keyword evidence="5" id="KW-1185">Reference proteome</keyword>
<dbReference type="InterPro" id="IPR000608">
    <property type="entry name" value="UBC"/>
</dbReference>
<name>A0A8H5LUL6_9AGAR</name>
<dbReference type="Proteomes" id="UP000559256">
    <property type="component" value="Unassembled WGS sequence"/>
</dbReference>
<dbReference type="PANTHER" id="PTHR24067">
    <property type="entry name" value="UBIQUITIN-CONJUGATING ENZYME E2"/>
    <property type="match status" value="1"/>
</dbReference>
<dbReference type="EMBL" id="JAACJM010000012">
    <property type="protein sequence ID" value="KAF5370103.1"/>
    <property type="molecule type" value="Genomic_DNA"/>
</dbReference>
<evidence type="ECO:0000256" key="2">
    <source>
        <dbReference type="SAM" id="MobiDB-lite"/>
    </source>
</evidence>
<comment type="caution">
    <text evidence="4">The sequence shown here is derived from an EMBL/GenBank/DDBJ whole genome shotgun (WGS) entry which is preliminary data.</text>
</comment>